<organism evidence="1 2">
    <name type="scientific">Hydnum rufescens UP504</name>
    <dbReference type="NCBI Taxonomy" id="1448309"/>
    <lineage>
        <taxon>Eukaryota</taxon>
        <taxon>Fungi</taxon>
        <taxon>Dikarya</taxon>
        <taxon>Basidiomycota</taxon>
        <taxon>Agaricomycotina</taxon>
        <taxon>Agaricomycetes</taxon>
        <taxon>Cantharellales</taxon>
        <taxon>Hydnaceae</taxon>
        <taxon>Hydnum</taxon>
    </lineage>
</organism>
<name>A0A9P6ACF7_9AGAM</name>
<evidence type="ECO:0000313" key="2">
    <source>
        <dbReference type="Proteomes" id="UP000886523"/>
    </source>
</evidence>
<protein>
    <submittedName>
        <fullName evidence="1">Uncharacterized protein</fullName>
    </submittedName>
</protein>
<keyword evidence="2" id="KW-1185">Reference proteome</keyword>
<accession>A0A9P6ACF7</accession>
<evidence type="ECO:0000313" key="1">
    <source>
        <dbReference type="EMBL" id="KAF9502589.1"/>
    </source>
</evidence>
<gene>
    <name evidence="1" type="ORF">BS47DRAFT_38115</name>
</gene>
<sequence length="86" mass="9549">MGPESMIWNHVFPSGRENISGAAKGAVLSACYLVPDTLARWCGSGRKNVFGPTIVAPEELDSNLALSIQLRSFWEHGIGENREYWR</sequence>
<dbReference type="AlphaFoldDB" id="A0A9P6ACF7"/>
<proteinExistence type="predicted"/>
<reference evidence="1" key="1">
    <citation type="journal article" date="2020" name="Nat. Commun.">
        <title>Large-scale genome sequencing of mycorrhizal fungi provides insights into the early evolution of symbiotic traits.</title>
        <authorList>
            <person name="Miyauchi S."/>
            <person name="Kiss E."/>
            <person name="Kuo A."/>
            <person name="Drula E."/>
            <person name="Kohler A."/>
            <person name="Sanchez-Garcia M."/>
            <person name="Morin E."/>
            <person name="Andreopoulos B."/>
            <person name="Barry K.W."/>
            <person name="Bonito G."/>
            <person name="Buee M."/>
            <person name="Carver A."/>
            <person name="Chen C."/>
            <person name="Cichocki N."/>
            <person name="Clum A."/>
            <person name="Culley D."/>
            <person name="Crous P.W."/>
            <person name="Fauchery L."/>
            <person name="Girlanda M."/>
            <person name="Hayes R.D."/>
            <person name="Keri Z."/>
            <person name="LaButti K."/>
            <person name="Lipzen A."/>
            <person name="Lombard V."/>
            <person name="Magnuson J."/>
            <person name="Maillard F."/>
            <person name="Murat C."/>
            <person name="Nolan M."/>
            <person name="Ohm R.A."/>
            <person name="Pangilinan J."/>
            <person name="Pereira M.F."/>
            <person name="Perotto S."/>
            <person name="Peter M."/>
            <person name="Pfister S."/>
            <person name="Riley R."/>
            <person name="Sitrit Y."/>
            <person name="Stielow J.B."/>
            <person name="Szollosi G."/>
            <person name="Zifcakova L."/>
            <person name="Stursova M."/>
            <person name="Spatafora J.W."/>
            <person name="Tedersoo L."/>
            <person name="Vaario L.M."/>
            <person name="Yamada A."/>
            <person name="Yan M."/>
            <person name="Wang P."/>
            <person name="Xu J."/>
            <person name="Bruns T."/>
            <person name="Baldrian P."/>
            <person name="Vilgalys R."/>
            <person name="Dunand C."/>
            <person name="Henrissat B."/>
            <person name="Grigoriev I.V."/>
            <person name="Hibbett D."/>
            <person name="Nagy L.G."/>
            <person name="Martin F.M."/>
        </authorList>
    </citation>
    <scope>NUCLEOTIDE SEQUENCE</scope>
    <source>
        <strain evidence="1">UP504</strain>
    </source>
</reference>
<dbReference type="EMBL" id="MU129916">
    <property type="protein sequence ID" value="KAF9502589.1"/>
    <property type="molecule type" value="Genomic_DNA"/>
</dbReference>
<comment type="caution">
    <text evidence="1">The sequence shown here is derived from an EMBL/GenBank/DDBJ whole genome shotgun (WGS) entry which is preliminary data.</text>
</comment>
<dbReference type="Proteomes" id="UP000886523">
    <property type="component" value="Unassembled WGS sequence"/>
</dbReference>